<dbReference type="EMBL" id="JARKIF010000024">
    <property type="protein sequence ID" value="KAJ7615310.1"/>
    <property type="molecule type" value="Genomic_DNA"/>
</dbReference>
<dbReference type="AlphaFoldDB" id="A0AAD7BAZ9"/>
<gene>
    <name evidence="1" type="ORF">FB45DRAFT_935373</name>
</gene>
<evidence type="ECO:0000313" key="1">
    <source>
        <dbReference type="EMBL" id="KAJ7615310.1"/>
    </source>
</evidence>
<evidence type="ECO:0000313" key="2">
    <source>
        <dbReference type="Proteomes" id="UP001221142"/>
    </source>
</evidence>
<reference evidence="1" key="1">
    <citation type="submission" date="2023-03" db="EMBL/GenBank/DDBJ databases">
        <title>Massive genome expansion in bonnet fungi (Mycena s.s.) driven by repeated elements and novel gene families across ecological guilds.</title>
        <authorList>
            <consortium name="Lawrence Berkeley National Laboratory"/>
            <person name="Harder C.B."/>
            <person name="Miyauchi S."/>
            <person name="Viragh M."/>
            <person name="Kuo A."/>
            <person name="Thoen E."/>
            <person name="Andreopoulos B."/>
            <person name="Lu D."/>
            <person name="Skrede I."/>
            <person name="Drula E."/>
            <person name="Henrissat B."/>
            <person name="Morin E."/>
            <person name="Kohler A."/>
            <person name="Barry K."/>
            <person name="LaButti K."/>
            <person name="Morin E."/>
            <person name="Salamov A."/>
            <person name="Lipzen A."/>
            <person name="Mereny Z."/>
            <person name="Hegedus B."/>
            <person name="Baldrian P."/>
            <person name="Stursova M."/>
            <person name="Weitz H."/>
            <person name="Taylor A."/>
            <person name="Grigoriev I.V."/>
            <person name="Nagy L.G."/>
            <person name="Martin F."/>
            <person name="Kauserud H."/>
        </authorList>
    </citation>
    <scope>NUCLEOTIDE SEQUENCE</scope>
    <source>
        <strain evidence="1">9284</strain>
    </source>
</reference>
<accession>A0AAD7BAZ9</accession>
<name>A0AAD7BAZ9_9AGAR</name>
<dbReference type="InterPro" id="IPR009772">
    <property type="entry name" value="CDC123"/>
</dbReference>
<protein>
    <recommendedName>
        <fullName evidence="3">Cell division cycle protein 123</fullName>
    </recommendedName>
</protein>
<proteinExistence type="predicted"/>
<sequence length="320" mass="35546">MQLTIISSTTVDESIELKHHLFNETWISDGSDIPPTLVSLGIPTAKPDPNPTLYGPWMPLITRLREIPTSAVHTVVLTPIYARTLLEAAPVAMLNCRLSESHKEDLLEPSPFDHLFSAPAEGYFARLDSASPKDSPFFSGALTSASQVVHQLATSHRASNGLTDALAQSSPFPPRVHFVPWDTSMDTRREYRVFCAPRNELNPGEGRVAAVSQYSWHRRSILADLPREELETQLAHLLEGIERIHGEIKTHAVEIGLKDKLESEGFVFDVYIHPDTNEVQLLELNPFGVTSLCGSCLFNWVADVETLYGGKEEVEVRISV</sequence>
<dbReference type="Proteomes" id="UP001221142">
    <property type="component" value="Unassembled WGS sequence"/>
</dbReference>
<dbReference type="Pfam" id="PF07065">
    <property type="entry name" value="D123"/>
    <property type="match status" value="1"/>
</dbReference>
<comment type="caution">
    <text evidence="1">The sequence shown here is derived from an EMBL/GenBank/DDBJ whole genome shotgun (WGS) entry which is preliminary data.</text>
</comment>
<keyword evidence="2" id="KW-1185">Reference proteome</keyword>
<organism evidence="1 2">
    <name type="scientific">Roridomyces roridus</name>
    <dbReference type="NCBI Taxonomy" id="1738132"/>
    <lineage>
        <taxon>Eukaryota</taxon>
        <taxon>Fungi</taxon>
        <taxon>Dikarya</taxon>
        <taxon>Basidiomycota</taxon>
        <taxon>Agaricomycotina</taxon>
        <taxon>Agaricomycetes</taxon>
        <taxon>Agaricomycetidae</taxon>
        <taxon>Agaricales</taxon>
        <taxon>Marasmiineae</taxon>
        <taxon>Mycenaceae</taxon>
        <taxon>Roridomyces</taxon>
    </lineage>
</organism>
<evidence type="ECO:0008006" key="3">
    <source>
        <dbReference type="Google" id="ProtNLM"/>
    </source>
</evidence>